<reference evidence="7" key="1">
    <citation type="journal article" date="2019" name="Int. J. Syst. Evol. Microbiol.">
        <title>The Global Catalogue of Microorganisms (GCM) 10K type strain sequencing project: providing services to taxonomists for standard genome sequencing and annotation.</title>
        <authorList>
            <consortium name="The Broad Institute Genomics Platform"/>
            <consortium name="The Broad Institute Genome Sequencing Center for Infectious Disease"/>
            <person name="Wu L."/>
            <person name="Ma J."/>
        </authorList>
    </citation>
    <scope>NUCLEOTIDE SEQUENCE [LARGE SCALE GENOMIC DNA]</scope>
    <source>
        <strain evidence="7">CCUG 53252</strain>
    </source>
</reference>
<organism evidence="6 7">
    <name type="scientific">Corynebacterium hansenii</name>
    <dbReference type="NCBI Taxonomy" id="394964"/>
    <lineage>
        <taxon>Bacteria</taxon>
        <taxon>Bacillati</taxon>
        <taxon>Actinomycetota</taxon>
        <taxon>Actinomycetes</taxon>
        <taxon>Mycobacteriales</taxon>
        <taxon>Corynebacteriaceae</taxon>
        <taxon>Corynebacterium</taxon>
    </lineage>
</organism>
<dbReference type="Pfam" id="PF13166">
    <property type="entry name" value="AAA_13"/>
    <property type="match status" value="1"/>
</dbReference>
<dbReference type="PANTHER" id="PTHR32182:SF0">
    <property type="entry name" value="DNA REPLICATION AND REPAIR PROTEIN RECF"/>
    <property type="match status" value="1"/>
</dbReference>
<dbReference type="SUPFAM" id="SSF52540">
    <property type="entry name" value="P-loop containing nucleoside triphosphate hydrolases"/>
    <property type="match status" value="1"/>
</dbReference>
<keyword evidence="3" id="KW-0742">SOS response</keyword>
<feature type="coiled-coil region" evidence="4">
    <location>
        <begin position="83"/>
        <end position="124"/>
    </location>
</feature>
<protein>
    <submittedName>
        <fullName evidence="6">AAA family ATPase</fullName>
    </submittedName>
</protein>
<dbReference type="EMBL" id="JBHRZN010000003">
    <property type="protein sequence ID" value="MFC3850564.1"/>
    <property type="molecule type" value="Genomic_DNA"/>
</dbReference>
<keyword evidence="7" id="KW-1185">Reference proteome</keyword>
<dbReference type="PANTHER" id="PTHR32182">
    <property type="entry name" value="DNA REPLICATION AND REPAIR PROTEIN RECF"/>
    <property type="match status" value="1"/>
</dbReference>
<comment type="caution">
    <text evidence="6">The sequence shown here is derived from an EMBL/GenBank/DDBJ whole genome shotgun (WGS) entry which is preliminary data.</text>
</comment>
<sequence length="745" mass="84112">MLTPEIPLHEIPCFAKSETQTLPELCKVNFIFGGNGSGKSSIARTIAAHIEDNVPKESKKQRTLLYNKDYRETVLEKSELEGQFALGEEAASAEQKMRELNKERAKHERAIENIKAQLGSYDDKSGKKGQQRILIENLQDSIWQFRSHLPESVKSQVASGMGSKARMLTKVEHFTPSDDNPLTAEELATRMKDLSRAESGEIHYFKPLRAPSIDRIDTTLLARLLEDEYLPQSAGQISQVIERLKSTDWVQAGLRFVDQTSDPTLCPFCTQPLKDTTLQEINNLFNDAYDERVRDIKLQIASLELCLNNLTKWWNENTYTNLPNHIQGAHKEVEVNKQSLHEQIIRCKRQLETKINAMSTSIAPGPTPNVAELHQAIVKFNILIEENNSLYRSMSSLAKTVQREFLHFVHAESKPQRTALRAKIAAVQSTIDKMQSSIDKSLDRIKDIDAEVAVLTTQGRTSEFTLTFINRIIETMCSGSFKLVPAGASGRYRIVRPNGTQASQTLSEGESQLIAFLYFISEIHNIDRPNSLSGVDSCVAIIDDPMSSLDSEMLFMVSTLVKELIDRMLEKRSKVVQLFCLSHNSVFHNELTYKRTRSSNAGGNVAHYLIQKRHFGYNRLRRMEVGVIRSSYESLWSDVAAAKQGKLHNSASLGNTMRRILESYFQLTNGLDIQSLDVQCTMDERVAFNSLRSWLHSASHNVLDNLFVAVSPDEIPAYLSVFKKVFVAAGHEGHHEMMMARFESG</sequence>
<dbReference type="InterPro" id="IPR027417">
    <property type="entry name" value="P-loop_NTPase"/>
</dbReference>
<keyword evidence="4" id="KW-0175">Coiled coil</keyword>
<dbReference type="Proteomes" id="UP001595751">
    <property type="component" value="Unassembled WGS sequence"/>
</dbReference>
<dbReference type="Gene3D" id="3.40.50.300">
    <property type="entry name" value="P-loop containing nucleotide triphosphate hydrolases"/>
    <property type="match status" value="2"/>
</dbReference>
<name>A0ABV7ZRS6_9CORY</name>
<gene>
    <name evidence="6" type="ORF">ACFORJ_10365</name>
</gene>
<proteinExistence type="predicted"/>
<evidence type="ECO:0000256" key="3">
    <source>
        <dbReference type="ARBA" id="ARBA00023236"/>
    </source>
</evidence>
<keyword evidence="1" id="KW-0227">DNA damage</keyword>
<evidence type="ECO:0000313" key="6">
    <source>
        <dbReference type="EMBL" id="MFC3850564.1"/>
    </source>
</evidence>
<evidence type="ECO:0000256" key="2">
    <source>
        <dbReference type="ARBA" id="ARBA00023204"/>
    </source>
</evidence>
<evidence type="ECO:0000259" key="5">
    <source>
        <dbReference type="Pfam" id="PF13166"/>
    </source>
</evidence>
<evidence type="ECO:0000313" key="7">
    <source>
        <dbReference type="Proteomes" id="UP001595751"/>
    </source>
</evidence>
<feature type="domain" description="Protein CR006 P-loop" evidence="5">
    <location>
        <begin position="13"/>
        <end position="726"/>
    </location>
</feature>
<dbReference type="RefSeq" id="WP_290290338.1">
    <property type="nucleotide sequence ID" value="NZ_CP047211.1"/>
</dbReference>
<dbReference type="InterPro" id="IPR026866">
    <property type="entry name" value="CR006_AAA"/>
</dbReference>
<keyword evidence="2" id="KW-0234">DNA repair</keyword>
<evidence type="ECO:0000256" key="1">
    <source>
        <dbReference type="ARBA" id="ARBA00022763"/>
    </source>
</evidence>
<evidence type="ECO:0000256" key="4">
    <source>
        <dbReference type="SAM" id="Coils"/>
    </source>
</evidence>
<accession>A0ABV7ZRS6</accession>